<organism evidence="1 2">
    <name type="scientific">Tenacibaculum adriaticum</name>
    <dbReference type="NCBI Taxonomy" id="413713"/>
    <lineage>
        <taxon>Bacteria</taxon>
        <taxon>Pseudomonadati</taxon>
        <taxon>Bacteroidota</taxon>
        <taxon>Flavobacteriia</taxon>
        <taxon>Flavobacteriales</taxon>
        <taxon>Flavobacteriaceae</taxon>
        <taxon>Tenacibaculum</taxon>
    </lineage>
</organism>
<protein>
    <submittedName>
        <fullName evidence="1">Uncharacterized protein</fullName>
    </submittedName>
</protein>
<reference evidence="1 2" key="1">
    <citation type="submission" date="2019-07" db="EMBL/GenBank/DDBJ databases">
        <title>Genomic Encyclopedia of Type Strains, Phase IV (KMG-IV): sequencing the most valuable type-strain genomes for metagenomic binning, comparative biology and taxonomic classification.</title>
        <authorList>
            <person name="Goeker M."/>
        </authorList>
    </citation>
    <scope>NUCLEOTIDE SEQUENCE [LARGE SCALE GENOMIC DNA]</scope>
    <source>
        <strain evidence="1 2">DSM 18961</strain>
    </source>
</reference>
<dbReference type="AlphaFoldDB" id="A0A5S5DWY2"/>
<dbReference type="EMBL" id="VNIA01000001">
    <property type="protein sequence ID" value="TYQ00346.1"/>
    <property type="molecule type" value="Genomic_DNA"/>
</dbReference>
<accession>A0A5S5DWY2</accession>
<dbReference type="Proteomes" id="UP000323136">
    <property type="component" value="Unassembled WGS sequence"/>
</dbReference>
<gene>
    <name evidence="1" type="ORF">C7447_101958</name>
</gene>
<proteinExistence type="predicted"/>
<keyword evidence="2" id="KW-1185">Reference proteome</keyword>
<dbReference type="RefSeq" id="WP_170245910.1">
    <property type="nucleotide sequence ID" value="NZ_VNIA01000001.1"/>
</dbReference>
<evidence type="ECO:0000313" key="1">
    <source>
        <dbReference type="EMBL" id="TYQ00346.1"/>
    </source>
</evidence>
<sequence length="54" mass="6218">MKKQILNLGKALNKAEQKQINGGFNVIRCHGHHDCPSGWLCDYRNRCNEPQQPQ</sequence>
<name>A0A5S5DWY2_9FLAO</name>
<evidence type="ECO:0000313" key="2">
    <source>
        <dbReference type="Proteomes" id="UP000323136"/>
    </source>
</evidence>
<comment type="caution">
    <text evidence="1">The sequence shown here is derived from an EMBL/GenBank/DDBJ whole genome shotgun (WGS) entry which is preliminary data.</text>
</comment>